<dbReference type="DNASU" id="1441583"/>
<evidence type="ECO:0000313" key="5">
    <source>
        <dbReference type="EMBL" id="BAB59238.1"/>
    </source>
</evidence>
<reference evidence="5 6" key="1">
    <citation type="journal article" date="1999" name="Proc. Jpn. Acad.">
        <title>Determination of the complete genomic DNA sequence of Thermoplasma volvanium GSS1.</title>
        <authorList>
            <person name="Kawashima T."/>
            <person name="Yamamoto Y."/>
            <person name="Aramaki H."/>
            <person name="Nunoshiba T."/>
            <person name="Kawamoto T."/>
            <person name="Watanabe K."/>
            <person name="Yamazaki M."/>
            <person name="Kanehori K."/>
            <person name="Amano N."/>
            <person name="Ohya Y."/>
            <person name="Makino K."/>
            <person name="Suzuki M."/>
        </authorList>
    </citation>
    <scope>NUCLEOTIDE SEQUENCE [LARGE SCALE GENOMIC DNA]</scope>
    <source>
        <strain evidence="6">ATCC 51530 / DSM 4299 / JCM 9571 / NBRC 15438 / GSS1</strain>
    </source>
</reference>
<dbReference type="SUPFAM" id="SSF81324">
    <property type="entry name" value="Voltage-gated potassium channels"/>
    <property type="match status" value="1"/>
</dbReference>
<feature type="transmembrane region" description="Helical" evidence="2">
    <location>
        <begin position="45"/>
        <end position="62"/>
    </location>
</feature>
<feature type="transmembrane region" description="Helical" evidence="2">
    <location>
        <begin position="20"/>
        <end position="38"/>
    </location>
</feature>
<dbReference type="eggNOG" id="arCOG01958">
    <property type="taxonomic scope" value="Archaea"/>
</dbReference>
<dbReference type="PANTHER" id="PTHR43833">
    <property type="entry name" value="POTASSIUM CHANNEL PROTEIN 2-RELATED-RELATED"/>
    <property type="match status" value="1"/>
</dbReference>
<evidence type="ECO:0000313" key="6">
    <source>
        <dbReference type="Proteomes" id="UP000001017"/>
    </source>
</evidence>
<feature type="transmembrane region" description="Helical" evidence="2">
    <location>
        <begin position="106"/>
        <end position="124"/>
    </location>
</feature>
<evidence type="ECO:0000259" key="3">
    <source>
        <dbReference type="Pfam" id="PF02254"/>
    </source>
</evidence>
<dbReference type="GO" id="GO:0034220">
    <property type="term" value="P:monoatomic ion transmembrane transport"/>
    <property type="evidence" value="ECO:0007669"/>
    <property type="project" value="UniProtKB-KW"/>
</dbReference>
<keyword evidence="2" id="KW-1133">Transmembrane helix</keyword>
<dbReference type="InterPro" id="IPR050721">
    <property type="entry name" value="Trk_Ktr_HKT_K-transport"/>
</dbReference>
<dbReference type="PhylomeDB" id="Q97CK5"/>
<keyword evidence="5" id="KW-0813">Transport</keyword>
<organism evidence="5 6">
    <name type="scientific">Thermoplasma volcanium (strain ATCC 51530 / DSM 4299 / JCM 9571 / NBRC 15438 / GSS1)</name>
    <dbReference type="NCBI Taxonomy" id="273116"/>
    <lineage>
        <taxon>Archaea</taxon>
        <taxon>Methanobacteriati</taxon>
        <taxon>Thermoplasmatota</taxon>
        <taxon>Thermoplasmata</taxon>
        <taxon>Thermoplasmatales</taxon>
        <taxon>Thermoplasmataceae</taxon>
        <taxon>Thermoplasma</taxon>
    </lineage>
</organism>
<gene>
    <name evidence="5" type="ORF">TVG0100811</name>
</gene>
<dbReference type="PANTHER" id="PTHR43833:SF11">
    <property type="entry name" value="VOLTAGE-GATED POTASSIUM CHANNEL KCH"/>
    <property type="match status" value="1"/>
</dbReference>
<dbReference type="GO" id="GO:0005886">
    <property type="term" value="C:plasma membrane"/>
    <property type="evidence" value="ECO:0007669"/>
    <property type="project" value="UniProtKB-SubCell"/>
</dbReference>
<feature type="transmembrane region" description="Helical" evidence="2">
    <location>
        <begin position="68"/>
        <end position="86"/>
    </location>
</feature>
<dbReference type="Proteomes" id="UP000001017">
    <property type="component" value="Chromosome"/>
</dbReference>
<dbReference type="InterPro" id="IPR003148">
    <property type="entry name" value="RCK_N"/>
</dbReference>
<comment type="subcellular location">
    <subcellularLocation>
        <location evidence="1">Cell membrane</location>
        <topology evidence="1">Multi-pass membrane protein</topology>
    </subcellularLocation>
</comment>
<dbReference type="Gene3D" id="3.40.50.720">
    <property type="entry name" value="NAD(P)-binding Rossmann-like Domain"/>
    <property type="match status" value="1"/>
</dbReference>
<dbReference type="HOGENOM" id="CLU_810434_0_0_2"/>
<dbReference type="Pfam" id="PF02254">
    <property type="entry name" value="TrkA_N"/>
    <property type="match status" value="1"/>
</dbReference>
<dbReference type="GO" id="GO:0006813">
    <property type="term" value="P:potassium ion transport"/>
    <property type="evidence" value="ECO:0007669"/>
    <property type="project" value="InterPro"/>
</dbReference>
<dbReference type="InterPro" id="IPR036291">
    <property type="entry name" value="NAD(P)-bd_dom_sf"/>
</dbReference>
<sequence>MYVYSLKILGKTYKLSQNTFSFLTIFDGFFLTLGGYGLQEKTRAAWFIVTADAFLTFALLIISYARTYHIVFIGAIFDLYLILTLIKRRSEFVYPSKTIGRPEVGIAILTVLFTIAYGVGGSILSGEQFKPPIRSLGTALYYTGETVTTLGFGDILPVDLESRLFTISLAFLGVAIFFSAMTALITPTIERRVGGLVNRMEKRELMKLKDFVLVCGYSPLLSSYLLMLKQMGKVIVIVEKDPAIAAKLRDDGYIVLNQEADDQNLLSSFTMDDAYKIIIGPEDDAYSLIIAATLRQVAGEKAAGKTRVIVYNTKNVKKFSPFGYGVIDLPKIVSESLPPKQS</sequence>
<name>Q97CK5_THEVO</name>
<evidence type="ECO:0000256" key="2">
    <source>
        <dbReference type="SAM" id="Phobius"/>
    </source>
</evidence>
<keyword evidence="5" id="KW-0406">Ion transport</keyword>
<dbReference type="STRING" id="273116.gene:9380864"/>
<reference evidence="5 6" key="2">
    <citation type="journal article" date="2000" name="Proc. Natl. Acad. Sci. U.S.A.">
        <title>Archaeal adaptation to higher temperatures revealed by genomic sequence of Thermoplasma volcanium.</title>
        <authorList>
            <person name="Kawashima T."/>
            <person name="Amano N."/>
            <person name="Koike H."/>
            <person name="Makino S."/>
            <person name="Higuchi S."/>
            <person name="Kawashima-Ohya Y."/>
            <person name="Watanabe K."/>
            <person name="Yamazaki M."/>
            <person name="Kanehori K."/>
            <person name="Kawamoto T."/>
            <person name="Nunoshiba T."/>
            <person name="Yamamoto Y."/>
            <person name="Aramaki H."/>
            <person name="Makino K."/>
            <person name="Suzuki M."/>
        </authorList>
    </citation>
    <scope>NUCLEOTIDE SEQUENCE [LARGE SCALE GENOMIC DNA]</scope>
    <source>
        <strain evidence="6">ATCC 51530 / DSM 4299 / JCM 9571 / NBRC 15438 / GSS1</strain>
    </source>
</reference>
<dbReference type="EMBL" id="BA000011">
    <property type="protein sequence ID" value="BAB59238.1"/>
    <property type="molecule type" value="Genomic_DNA"/>
</dbReference>
<dbReference type="RefSeq" id="WP_010916353.1">
    <property type="nucleotide sequence ID" value="NC_002689.2"/>
</dbReference>
<keyword evidence="6" id="KW-1185">Reference proteome</keyword>
<feature type="domain" description="RCK N-terminal" evidence="3">
    <location>
        <begin position="212"/>
        <end position="323"/>
    </location>
</feature>
<protein>
    <submittedName>
        <fullName evidence="5">Potassium channel protein</fullName>
    </submittedName>
</protein>
<dbReference type="PaxDb" id="273116-14324310"/>
<feature type="transmembrane region" description="Helical" evidence="2">
    <location>
        <begin position="210"/>
        <end position="228"/>
    </location>
</feature>
<dbReference type="AlphaFoldDB" id="Q97CK5"/>
<dbReference type="SUPFAM" id="SSF51735">
    <property type="entry name" value="NAD(P)-binding Rossmann-fold domains"/>
    <property type="match status" value="1"/>
</dbReference>
<dbReference type="Pfam" id="PF07885">
    <property type="entry name" value="Ion_trans_2"/>
    <property type="match status" value="1"/>
</dbReference>
<keyword evidence="5" id="KW-0407">Ion channel</keyword>
<keyword evidence="2" id="KW-0472">Membrane</keyword>
<dbReference type="Gene3D" id="1.10.287.70">
    <property type="match status" value="1"/>
</dbReference>
<feature type="domain" description="Potassium channel" evidence="4">
    <location>
        <begin position="111"/>
        <end position="185"/>
    </location>
</feature>
<keyword evidence="2" id="KW-0812">Transmembrane</keyword>
<dbReference type="KEGG" id="tvo:TVG0100811"/>
<proteinExistence type="predicted"/>
<feature type="transmembrane region" description="Helical" evidence="2">
    <location>
        <begin position="164"/>
        <end position="189"/>
    </location>
</feature>
<evidence type="ECO:0000256" key="1">
    <source>
        <dbReference type="ARBA" id="ARBA00004651"/>
    </source>
</evidence>
<dbReference type="GeneID" id="1441583"/>
<evidence type="ECO:0000259" key="4">
    <source>
        <dbReference type="Pfam" id="PF07885"/>
    </source>
</evidence>
<dbReference type="InterPro" id="IPR013099">
    <property type="entry name" value="K_chnl_dom"/>
</dbReference>
<accession>Q97CK5</accession>